<protein>
    <submittedName>
        <fullName evidence="1">Putative head tail adaptor</fullName>
    </submittedName>
</protein>
<dbReference type="Pfam" id="PF05521">
    <property type="entry name" value="Phage_HCP"/>
    <property type="match status" value="1"/>
</dbReference>
<evidence type="ECO:0000313" key="1">
    <source>
        <dbReference type="EMBL" id="DAE01972.1"/>
    </source>
</evidence>
<dbReference type="NCBIfam" id="TIGR01563">
    <property type="entry name" value="gp16_SPP1"/>
    <property type="match status" value="1"/>
</dbReference>
<dbReference type="InterPro" id="IPR038666">
    <property type="entry name" value="SSP1_head-tail_sf"/>
</dbReference>
<dbReference type="InterPro" id="IPR008767">
    <property type="entry name" value="Phage_SPP1_head-tail_adaptor"/>
</dbReference>
<name>A0A8S5P709_9CAUD</name>
<dbReference type="Gene3D" id="2.40.10.270">
    <property type="entry name" value="Bacteriophage SPP1 head-tail adaptor protein"/>
    <property type="match status" value="1"/>
</dbReference>
<proteinExistence type="predicted"/>
<reference evidence="1" key="1">
    <citation type="journal article" date="2021" name="Proc. Natl. Acad. Sci. U.S.A.">
        <title>A Catalog of Tens of Thousands of Viruses from Human Metagenomes Reveals Hidden Associations with Chronic Diseases.</title>
        <authorList>
            <person name="Tisza M.J."/>
            <person name="Buck C.B."/>
        </authorList>
    </citation>
    <scope>NUCLEOTIDE SEQUENCE</scope>
    <source>
        <strain evidence="1">Ctiam3</strain>
    </source>
</reference>
<sequence>MLNMDGIGRLNKQVDVYQYKDEKKDGITKQVLVKAIPNRIWARIEPMRGRQYMEVYKEKLEEVHKITIRYRKGITAGMLIKYQDTTYKINTVVDPYMGHVKLELMCSIHTAGKKK</sequence>
<accession>A0A8S5P709</accession>
<dbReference type="EMBL" id="BK015338">
    <property type="protein sequence ID" value="DAE01972.1"/>
    <property type="molecule type" value="Genomic_DNA"/>
</dbReference>
<organism evidence="1">
    <name type="scientific">Siphoviridae sp. ctiam3</name>
    <dbReference type="NCBI Taxonomy" id="2825624"/>
    <lineage>
        <taxon>Viruses</taxon>
        <taxon>Duplodnaviria</taxon>
        <taxon>Heunggongvirae</taxon>
        <taxon>Uroviricota</taxon>
        <taxon>Caudoviricetes</taxon>
    </lineage>
</organism>